<accession>A0A1J5JT76</accession>
<gene>
    <name evidence="2" type="ORF">MOOR_07490</name>
</gene>
<dbReference type="AlphaFoldDB" id="A0A1J5JT76"/>
<dbReference type="GO" id="GO:0003677">
    <property type="term" value="F:DNA binding"/>
    <property type="evidence" value="ECO:0007669"/>
    <property type="project" value="InterPro"/>
</dbReference>
<dbReference type="Proteomes" id="UP000182743">
    <property type="component" value="Unassembled WGS sequence"/>
</dbReference>
<evidence type="ECO:0000313" key="3">
    <source>
        <dbReference type="Proteomes" id="UP000182743"/>
    </source>
</evidence>
<evidence type="ECO:0000313" key="2">
    <source>
        <dbReference type="EMBL" id="OIQ09907.1"/>
    </source>
</evidence>
<sequence length="190" mass="22112">MGVVYPWMRESLLSHLNCLVPVYHLDGGNYTEIWFDDGRKELERNRTVTVLRRLARFLGINPRQNDTPWGRGRNRRATPIILFPELILVPLLLRRPRYRDQGGTGYVVLQKIIDWEAAEMDGYHSVIFLEGNQKLYSVQGYESLSQRLIEARKAGWKLQKLEKALNQGLLVSRQVMTIQVNKTTGEITFR</sequence>
<dbReference type="GO" id="GO:0003700">
    <property type="term" value="F:DNA-binding transcription factor activity"/>
    <property type="evidence" value="ECO:0007669"/>
    <property type="project" value="InterPro"/>
</dbReference>
<organism evidence="2 3">
    <name type="scientific">Neomoorella thermoacetica</name>
    <name type="common">Clostridium thermoaceticum</name>
    <dbReference type="NCBI Taxonomy" id="1525"/>
    <lineage>
        <taxon>Bacteria</taxon>
        <taxon>Bacillati</taxon>
        <taxon>Bacillota</taxon>
        <taxon>Clostridia</taxon>
        <taxon>Neomoorellales</taxon>
        <taxon>Neomoorellaceae</taxon>
        <taxon>Neomoorella</taxon>
    </lineage>
</organism>
<dbReference type="InterPro" id="IPR001827">
    <property type="entry name" value="Homeobox_Antennapedia_CS"/>
</dbReference>
<dbReference type="PROSITE" id="PS00032">
    <property type="entry name" value="ANTENNAPEDIA"/>
    <property type="match status" value="1"/>
</dbReference>
<keyword evidence="1" id="KW-0217">Developmental protein</keyword>
<name>A0A1J5JT76_NEOTH</name>
<evidence type="ECO:0000256" key="1">
    <source>
        <dbReference type="ARBA" id="ARBA00022473"/>
    </source>
</evidence>
<dbReference type="RefSeq" id="WP_071520529.1">
    <property type="nucleotide sequence ID" value="NZ_MIHH01000002.1"/>
</dbReference>
<comment type="caution">
    <text evidence="2">The sequence shown here is derived from an EMBL/GenBank/DDBJ whole genome shotgun (WGS) entry which is preliminary data.</text>
</comment>
<protein>
    <submittedName>
        <fullName evidence="2">Uncharacterized protein</fullName>
    </submittedName>
</protein>
<dbReference type="EMBL" id="MIHH01000002">
    <property type="protein sequence ID" value="OIQ09907.1"/>
    <property type="molecule type" value="Genomic_DNA"/>
</dbReference>
<reference evidence="2 3" key="1">
    <citation type="submission" date="2016-08" db="EMBL/GenBank/DDBJ databases">
        <title>Genome-based comparison of Moorella thermoacetic strains.</title>
        <authorList>
            <person name="Poehlein A."/>
            <person name="Bengelsdorf F.R."/>
            <person name="Esser C."/>
            <person name="Duerre P."/>
            <person name="Daniel R."/>
        </authorList>
    </citation>
    <scope>NUCLEOTIDE SEQUENCE [LARGE SCALE GENOMIC DNA]</scope>
    <source>
        <strain evidence="2 3">DSM 11768</strain>
    </source>
</reference>
<proteinExistence type="predicted"/>